<dbReference type="Proteomes" id="UP001162131">
    <property type="component" value="Unassembled WGS sequence"/>
</dbReference>
<proteinExistence type="predicted"/>
<dbReference type="EMBL" id="CAJZBQ010000044">
    <property type="protein sequence ID" value="CAG9327647.1"/>
    <property type="molecule type" value="Genomic_DNA"/>
</dbReference>
<accession>A0AAU9K382</accession>
<dbReference type="AlphaFoldDB" id="A0AAU9K382"/>
<reference evidence="1" key="1">
    <citation type="submission" date="2021-09" db="EMBL/GenBank/DDBJ databases">
        <authorList>
            <consortium name="AG Swart"/>
            <person name="Singh M."/>
            <person name="Singh A."/>
            <person name="Seah K."/>
            <person name="Emmerich C."/>
        </authorList>
    </citation>
    <scope>NUCLEOTIDE SEQUENCE</scope>
    <source>
        <strain evidence="1">ATCC30299</strain>
    </source>
</reference>
<evidence type="ECO:0000313" key="1">
    <source>
        <dbReference type="EMBL" id="CAG9327647.1"/>
    </source>
</evidence>
<gene>
    <name evidence="1" type="ORF">BSTOLATCC_MIC44277</name>
</gene>
<sequence length="131" mass="14577">MGNQCCSGRSRVPTTNIPEGILEKHSLETNRTASTRNTWTLRSREVESVQISTEDNALKVISENEGRSSPTRSGRCPYCNSTQTITSKLKHLECTSCKQICMQDGCTSTLYKVPPGSSLFRFNSPKRNENS</sequence>
<protein>
    <submittedName>
        <fullName evidence="1">Uncharacterized protein</fullName>
    </submittedName>
</protein>
<name>A0AAU9K382_9CILI</name>
<keyword evidence="2" id="KW-1185">Reference proteome</keyword>
<evidence type="ECO:0000313" key="2">
    <source>
        <dbReference type="Proteomes" id="UP001162131"/>
    </source>
</evidence>
<organism evidence="1 2">
    <name type="scientific">Blepharisma stoltei</name>
    <dbReference type="NCBI Taxonomy" id="1481888"/>
    <lineage>
        <taxon>Eukaryota</taxon>
        <taxon>Sar</taxon>
        <taxon>Alveolata</taxon>
        <taxon>Ciliophora</taxon>
        <taxon>Postciliodesmatophora</taxon>
        <taxon>Heterotrichea</taxon>
        <taxon>Heterotrichida</taxon>
        <taxon>Blepharismidae</taxon>
        <taxon>Blepharisma</taxon>
    </lineage>
</organism>
<comment type="caution">
    <text evidence="1">The sequence shown here is derived from an EMBL/GenBank/DDBJ whole genome shotgun (WGS) entry which is preliminary data.</text>
</comment>